<evidence type="ECO:0008006" key="4">
    <source>
        <dbReference type="Google" id="ProtNLM"/>
    </source>
</evidence>
<sequence>MALKSYLIVAAAATIRSWEVLSASDGVYSDEAGREARWFGWGGLGLGMARRLVGDVVSGEAARRVALGAQGFGDGRPGGRVDVRRLGKVVERVGVLQVDSVNVLCRSHYLPVFARLGAYERAALDRISWTGDRRLFEYFWGHKASLLPLSAYPLLRWRMRAVERQDWSDPEVSAPWSVVTGMQRLSKERPGYVEQVLAMVTEHGPITAGEASPDGVRRKAGDPDPDPTTGRMWNWQDAKIAVEYLFAAGRVAIAGRRNFERLYDLTERVLPAAVLRAPEPTVDEARRELVNHSAKALGVATATELCGATGGYFPLPTATARRVINELVEAGDLIPVQVEGVTQQSYLSRTAIDRPVDARALLSPFDTLIWNRDRTHRLFDFFYRISIYTPAAQRIHGYYVLPFLLGDRLVARVDLKSDRKNSTLLVPTVTPEPGATDIAEPLAAELTLMARWLNLDRIQVTADGGLGRALSQLV</sequence>
<gene>
    <name evidence="2" type="ORF">EV138_7080</name>
</gene>
<accession>A0A4R7SSG5</accession>
<dbReference type="Proteomes" id="UP000295151">
    <property type="component" value="Unassembled WGS sequence"/>
</dbReference>
<dbReference type="PANTHER" id="PTHR30528:SF0">
    <property type="entry name" value="CYTOPLASMIC PROTEIN"/>
    <property type="match status" value="1"/>
</dbReference>
<dbReference type="AlphaFoldDB" id="A0A4R7SSG5"/>
<evidence type="ECO:0000313" key="2">
    <source>
        <dbReference type="EMBL" id="TDU82192.1"/>
    </source>
</evidence>
<name>A0A4R7SSG5_9ACTN</name>
<reference evidence="2 3" key="1">
    <citation type="submission" date="2019-03" db="EMBL/GenBank/DDBJ databases">
        <title>Genomic Encyclopedia of Type Strains, Phase III (KMG-III): the genomes of soil and plant-associated and newly described type strains.</title>
        <authorList>
            <person name="Whitman W."/>
        </authorList>
    </citation>
    <scope>NUCLEOTIDE SEQUENCE [LARGE SCALE GENOMIC DNA]</scope>
    <source>
        <strain evidence="2 3">VKM Ac-2575</strain>
    </source>
</reference>
<comment type="caution">
    <text evidence="2">The sequence shown here is derived from an EMBL/GenBank/DDBJ whole genome shotgun (WGS) entry which is preliminary data.</text>
</comment>
<dbReference type="EMBL" id="SOCE01000003">
    <property type="protein sequence ID" value="TDU82192.1"/>
    <property type="molecule type" value="Genomic_DNA"/>
</dbReference>
<evidence type="ECO:0000256" key="1">
    <source>
        <dbReference type="SAM" id="MobiDB-lite"/>
    </source>
</evidence>
<dbReference type="InterPro" id="IPR009351">
    <property type="entry name" value="AlkZ-like"/>
</dbReference>
<proteinExistence type="predicted"/>
<keyword evidence="3" id="KW-1185">Reference proteome</keyword>
<organism evidence="2 3">
    <name type="scientific">Kribbella voronezhensis</name>
    <dbReference type="NCBI Taxonomy" id="2512212"/>
    <lineage>
        <taxon>Bacteria</taxon>
        <taxon>Bacillati</taxon>
        <taxon>Actinomycetota</taxon>
        <taxon>Actinomycetes</taxon>
        <taxon>Propionibacteriales</taxon>
        <taxon>Kribbellaceae</taxon>
        <taxon>Kribbella</taxon>
    </lineage>
</organism>
<feature type="region of interest" description="Disordered" evidence="1">
    <location>
        <begin position="207"/>
        <end position="232"/>
    </location>
</feature>
<protein>
    <recommendedName>
        <fullName evidence="4">Winged helix-turn-helix domain-containing protein</fullName>
    </recommendedName>
</protein>
<dbReference type="Pfam" id="PF06224">
    <property type="entry name" value="AlkZ-like"/>
    <property type="match status" value="1"/>
</dbReference>
<dbReference type="PANTHER" id="PTHR30528">
    <property type="entry name" value="CYTOPLASMIC PROTEIN"/>
    <property type="match status" value="1"/>
</dbReference>
<evidence type="ECO:0000313" key="3">
    <source>
        <dbReference type="Proteomes" id="UP000295151"/>
    </source>
</evidence>